<dbReference type="EMBL" id="MTYJ01000156">
    <property type="protein sequence ID" value="OQV11994.1"/>
    <property type="molecule type" value="Genomic_DNA"/>
</dbReference>
<evidence type="ECO:0000256" key="6">
    <source>
        <dbReference type="ARBA" id="ARBA00023163"/>
    </source>
</evidence>
<dbReference type="InterPro" id="IPR037131">
    <property type="entry name" value="Homeo_prospero_dom_sf"/>
</dbReference>
<keyword evidence="6" id="KW-0804">Transcription</keyword>
<gene>
    <name evidence="10" type="ORF">BV898_13718</name>
</gene>
<keyword evidence="3" id="KW-0805">Transcription regulation</keyword>
<feature type="compositionally biased region" description="Acidic residues" evidence="8">
    <location>
        <begin position="653"/>
        <end position="667"/>
    </location>
</feature>
<dbReference type="FunFam" id="1.10.10.500:FF:000002">
    <property type="entry name" value="Prospero homeobox 3"/>
    <property type="match status" value="1"/>
</dbReference>
<keyword evidence="2" id="KW-0217">Developmental protein</keyword>
<sequence>MDPQGCFSPPLSSNLLANQTNGSSVISGFPRNNGIHDMVVYPRLIPAYDMHPQQPATVVAASFNQESSNKEREASTSPHHPSVVYQSGTPNKKNSSSSVVDGPEPTDMTMAPPPGAPTPANTRLLREILQQGKKHGQDLDMEELDDDAMSHSPASMFDEEDDEDHHRGRRSMTKSDLEDGSTDEMGGNRGGGVIRRTGSPMERLTVGGGGLRVDSLLGSGMRMPSNGASSENSESAASTSSCGGGDGSRRKTKRKQIYPQQVDEAARHGGAALVAEVGGAAGQEKDVMRKQLSLMQEQIDVMQERYDSIFDENESHQKVSTGSKRKHTDDRDDPIDTAIAVGLAAAEAGVRAPFLKGVRRMNDRLAALISTEIHEKISPIVASVINKYLQGSAPVDTGKPPIQLSAVDPPPLNHRSKAAASPAERPPSPLPMSKKQPTEQRTKQPLIVSNGGGGGDDSRMSPKNFPPLYRNFPAHPFFGNENKLGHEFNIQMSQLAAMAGAAPTMFNPNFHPLVRPAFFPAEQTEAMPLVVSPKKKRHKVTDTRITPRGSMMGKMMNGMKEDSQDGSRKFSQTPPVSMNTMNSILGFNGNGHNPFVARSLEMHGLNHSDRSPFHPQGGMDVSRFGPTFFFNNHGSVEQREASSPLGGSAGTPEDNDELSMDASDMDSTDMSVGGGRPATNFSRADSLTYPLSSTLTPMHLRKAKLMFFFTRYPNSATLKTFFPDIKFNKNNTAQLVKWFSNFREYYYIQMERTAKQLLADGTQNADEIEVAKDSELYRALNLHYNRNNHIDVPDAFRDVVEETLKEFFKALQCKRDQEPSWKKAIYKIINRMDDSIPDYFRLPHFLEQLE</sequence>
<dbReference type="PANTHER" id="PTHR12198:SF0">
    <property type="entry name" value="HOMEOBOX PROTEIN PROSPERO"/>
    <property type="match status" value="1"/>
</dbReference>
<organism evidence="10 11">
    <name type="scientific">Hypsibius exemplaris</name>
    <name type="common">Freshwater tardigrade</name>
    <dbReference type="NCBI Taxonomy" id="2072580"/>
    <lineage>
        <taxon>Eukaryota</taxon>
        <taxon>Metazoa</taxon>
        <taxon>Ecdysozoa</taxon>
        <taxon>Tardigrada</taxon>
        <taxon>Eutardigrada</taxon>
        <taxon>Parachela</taxon>
        <taxon>Hypsibioidea</taxon>
        <taxon>Hypsibiidae</taxon>
        <taxon>Hypsibius</taxon>
    </lineage>
</organism>
<feature type="region of interest" description="Disordered" evidence="8">
    <location>
        <begin position="394"/>
        <end position="465"/>
    </location>
</feature>
<comment type="subcellular location">
    <subcellularLocation>
        <location evidence="1">Nucleus</location>
    </subcellularLocation>
</comment>
<feature type="region of interest" description="Disordered" evidence="8">
    <location>
        <begin position="547"/>
        <end position="573"/>
    </location>
</feature>
<dbReference type="GO" id="GO:0005634">
    <property type="term" value="C:nucleus"/>
    <property type="evidence" value="ECO:0007669"/>
    <property type="project" value="UniProtKB-SubCell"/>
</dbReference>
<dbReference type="PROSITE" id="PS51818">
    <property type="entry name" value="HOMEO_PROSPERO"/>
    <property type="match status" value="1"/>
</dbReference>
<evidence type="ECO:0000256" key="7">
    <source>
        <dbReference type="ARBA" id="ARBA00023242"/>
    </source>
</evidence>
<evidence type="ECO:0000256" key="1">
    <source>
        <dbReference type="ARBA" id="ARBA00004123"/>
    </source>
</evidence>
<comment type="caution">
    <text evidence="10">The sequence shown here is derived from an EMBL/GenBank/DDBJ whole genome shotgun (WGS) entry which is preliminary data.</text>
</comment>
<feature type="region of interest" description="Disordered" evidence="8">
    <location>
        <begin position="63"/>
        <end position="120"/>
    </location>
</feature>
<evidence type="ECO:0000313" key="11">
    <source>
        <dbReference type="Proteomes" id="UP000192578"/>
    </source>
</evidence>
<keyword evidence="4 10" id="KW-0238">DNA-binding</keyword>
<reference evidence="11" key="1">
    <citation type="submission" date="2017-01" db="EMBL/GenBank/DDBJ databases">
        <title>Comparative genomics of anhydrobiosis in the tardigrade Hypsibius dujardini.</title>
        <authorList>
            <person name="Yoshida Y."/>
            <person name="Koutsovoulos G."/>
            <person name="Laetsch D."/>
            <person name="Stevens L."/>
            <person name="Kumar S."/>
            <person name="Horikawa D."/>
            <person name="Ishino K."/>
            <person name="Komine S."/>
            <person name="Tomita M."/>
            <person name="Blaxter M."/>
            <person name="Arakawa K."/>
        </authorList>
    </citation>
    <scope>NUCLEOTIDE SEQUENCE [LARGE SCALE GENOMIC DNA]</scope>
    <source>
        <strain evidence="11">Z151</strain>
    </source>
</reference>
<dbReference type="AlphaFoldDB" id="A0A1W0W9V1"/>
<keyword evidence="5 10" id="KW-0371">Homeobox</keyword>
<evidence type="ECO:0000256" key="2">
    <source>
        <dbReference type="ARBA" id="ARBA00022473"/>
    </source>
</evidence>
<feature type="domain" description="Prospero" evidence="9">
    <location>
        <begin position="692"/>
        <end position="850"/>
    </location>
</feature>
<dbReference type="PANTHER" id="PTHR12198">
    <property type="entry name" value="HOMEOBOX PROTEIN PROSPERO/PROX-1/CEH-26"/>
    <property type="match status" value="1"/>
</dbReference>
<keyword evidence="7" id="KW-0539">Nucleus</keyword>
<dbReference type="Pfam" id="PF05044">
    <property type="entry name" value="HPD"/>
    <property type="match status" value="1"/>
</dbReference>
<evidence type="ECO:0000256" key="3">
    <source>
        <dbReference type="ARBA" id="ARBA00023015"/>
    </source>
</evidence>
<dbReference type="InterPro" id="IPR039350">
    <property type="entry name" value="Prospero_homeodomain"/>
</dbReference>
<evidence type="ECO:0000256" key="8">
    <source>
        <dbReference type="SAM" id="MobiDB-lite"/>
    </source>
</evidence>
<feature type="region of interest" description="Disordered" evidence="8">
    <location>
        <begin position="147"/>
        <end position="257"/>
    </location>
</feature>
<dbReference type="GO" id="GO:0000981">
    <property type="term" value="F:DNA-binding transcription factor activity, RNA polymerase II-specific"/>
    <property type="evidence" value="ECO:0007669"/>
    <property type="project" value="TreeGrafter"/>
</dbReference>
<feature type="region of interest" description="Disordered" evidence="8">
    <location>
        <begin position="636"/>
        <end position="679"/>
    </location>
</feature>
<dbReference type="Proteomes" id="UP000192578">
    <property type="component" value="Unassembled WGS sequence"/>
</dbReference>
<dbReference type="GO" id="GO:0048468">
    <property type="term" value="P:cell development"/>
    <property type="evidence" value="ECO:0007669"/>
    <property type="project" value="UniProtKB-ARBA"/>
</dbReference>
<dbReference type="GO" id="GO:0000978">
    <property type="term" value="F:RNA polymerase II cis-regulatory region sequence-specific DNA binding"/>
    <property type="evidence" value="ECO:0007669"/>
    <property type="project" value="TreeGrafter"/>
</dbReference>
<evidence type="ECO:0000313" key="10">
    <source>
        <dbReference type="EMBL" id="OQV11994.1"/>
    </source>
</evidence>
<name>A0A1W0W9V1_HYPEX</name>
<dbReference type="OrthoDB" id="10038576at2759"/>
<feature type="region of interest" description="Disordered" evidence="8">
    <location>
        <begin position="311"/>
        <end position="333"/>
    </location>
</feature>
<dbReference type="InterPro" id="IPR009057">
    <property type="entry name" value="Homeodomain-like_sf"/>
</dbReference>
<dbReference type="GO" id="GO:0010001">
    <property type="term" value="P:glial cell differentiation"/>
    <property type="evidence" value="ECO:0007669"/>
    <property type="project" value="UniProtKB-ARBA"/>
</dbReference>
<dbReference type="Gene3D" id="1.10.10.500">
    <property type="entry name" value="Homeo-prospero domain"/>
    <property type="match status" value="1"/>
</dbReference>
<evidence type="ECO:0000256" key="5">
    <source>
        <dbReference type="ARBA" id="ARBA00023155"/>
    </source>
</evidence>
<proteinExistence type="predicted"/>
<dbReference type="SUPFAM" id="SSF46689">
    <property type="entry name" value="Homeodomain-like"/>
    <property type="match status" value="1"/>
</dbReference>
<evidence type="ECO:0000259" key="9">
    <source>
        <dbReference type="PROSITE" id="PS51818"/>
    </source>
</evidence>
<feature type="compositionally biased region" description="Basic and acidic residues" evidence="8">
    <location>
        <begin position="559"/>
        <end position="568"/>
    </location>
</feature>
<evidence type="ECO:0000256" key="4">
    <source>
        <dbReference type="ARBA" id="ARBA00023125"/>
    </source>
</evidence>
<dbReference type="InterPro" id="IPR023082">
    <property type="entry name" value="Homeo_prospero_dom"/>
</dbReference>
<feature type="compositionally biased region" description="Low complexity" evidence="8">
    <location>
        <begin position="225"/>
        <end position="241"/>
    </location>
</feature>
<feature type="compositionally biased region" description="Polar residues" evidence="8">
    <location>
        <begin position="75"/>
        <end position="99"/>
    </location>
</feature>
<keyword evidence="11" id="KW-1185">Reference proteome</keyword>
<protein>
    <submittedName>
        <fullName evidence="10">Homeobox protein prospero</fullName>
    </submittedName>
</protein>
<accession>A0A1W0W9V1</accession>